<evidence type="ECO:0000313" key="1">
    <source>
        <dbReference type="EMBL" id="VDP77186.1"/>
    </source>
</evidence>
<name>A0A183L3Q2_9TREM</name>
<dbReference type="AlphaFoldDB" id="A0A183L3Q2"/>
<dbReference type="SUPFAM" id="SSF52540">
    <property type="entry name" value="P-loop containing nucleoside triphosphate hydrolases"/>
    <property type="match status" value="1"/>
</dbReference>
<gene>
    <name evidence="1" type="ORF">SCUD_LOCUS21960</name>
</gene>
<proteinExistence type="predicted"/>
<protein>
    <submittedName>
        <fullName evidence="3">AAA_16 domain-containing protein</fullName>
    </submittedName>
</protein>
<dbReference type="InterPro" id="IPR027417">
    <property type="entry name" value="P-loop_NTPase"/>
</dbReference>
<reference evidence="1 2" key="2">
    <citation type="submission" date="2018-11" db="EMBL/GenBank/DDBJ databases">
        <authorList>
            <consortium name="Pathogen Informatics"/>
        </authorList>
    </citation>
    <scope>NUCLEOTIDE SEQUENCE [LARGE SCALE GENOMIC DNA]</scope>
    <source>
        <strain evidence="1">Dakar</strain>
        <strain evidence="2">Dakar, Senegal</strain>
    </source>
</reference>
<dbReference type="EMBL" id="UZAK01047942">
    <property type="protein sequence ID" value="VDP77186.1"/>
    <property type="molecule type" value="Genomic_DNA"/>
</dbReference>
<dbReference type="Proteomes" id="UP000279833">
    <property type="component" value="Unassembled WGS sequence"/>
</dbReference>
<dbReference type="Gene3D" id="3.40.50.300">
    <property type="entry name" value="P-loop containing nucleotide triphosphate hydrolases"/>
    <property type="match status" value="1"/>
</dbReference>
<accession>A0A183L3Q2</accession>
<organism evidence="3">
    <name type="scientific">Schistosoma curassoni</name>
    <dbReference type="NCBI Taxonomy" id="6186"/>
    <lineage>
        <taxon>Eukaryota</taxon>
        <taxon>Metazoa</taxon>
        <taxon>Spiralia</taxon>
        <taxon>Lophotrochozoa</taxon>
        <taxon>Platyhelminthes</taxon>
        <taxon>Trematoda</taxon>
        <taxon>Digenea</taxon>
        <taxon>Strigeidida</taxon>
        <taxon>Schistosomatoidea</taxon>
        <taxon>Schistosomatidae</taxon>
        <taxon>Schistosoma</taxon>
    </lineage>
</organism>
<evidence type="ECO:0000313" key="2">
    <source>
        <dbReference type="Proteomes" id="UP000279833"/>
    </source>
</evidence>
<reference evidence="3" key="1">
    <citation type="submission" date="2016-06" db="UniProtKB">
        <authorList>
            <consortium name="WormBaseParasite"/>
        </authorList>
    </citation>
    <scope>IDENTIFICATION</scope>
</reference>
<dbReference type="WBParaSite" id="SCUD_0002196301-mRNA-1">
    <property type="protein sequence ID" value="SCUD_0002196301-mRNA-1"/>
    <property type="gene ID" value="SCUD_0002196301"/>
</dbReference>
<evidence type="ECO:0000313" key="3">
    <source>
        <dbReference type="WBParaSite" id="SCUD_0002196301-mRNA-1"/>
    </source>
</evidence>
<sequence>MLFDHLIEYTEINKSINQKQLIPDPKSIQKCFHIINTLEKYINKDQIIKLTIPIHIINDFTNLSSKEIDIYNKLDKEKLLLTKVRLQMKQFNRLHNQTDHIDHDPNHNQSLTLNNITWINYLVLFINQLLKLFKKSITNLFNELKFKQQSKLQLSNEIEADSHYDLLMYSMEQLNIQLHPYQYIIENINENNSNTNDNDDYYYNWNDKLMHKTRNREISIIKNYLIGNSKLPGIIYGPPGSGKTSLLRWTVNYFMVSYISDCKILIFM</sequence>
<keyword evidence="2" id="KW-1185">Reference proteome</keyword>